<keyword evidence="2" id="KW-1185">Reference proteome</keyword>
<name>A0A1H1M0D4_9CELL</name>
<dbReference type="OrthoDB" id="25131at85016"/>
<proteinExistence type="predicted"/>
<dbReference type="AlphaFoldDB" id="A0A1H1M0D4"/>
<gene>
    <name evidence="1" type="ORF">SAMN04489860_0075</name>
</gene>
<dbReference type="EMBL" id="LT629776">
    <property type="protein sequence ID" value="SDR79509.1"/>
    <property type="molecule type" value="Genomic_DNA"/>
</dbReference>
<organism evidence="1 2">
    <name type="scientific">Paraoerskovia marina</name>
    <dbReference type="NCBI Taxonomy" id="545619"/>
    <lineage>
        <taxon>Bacteria</taxon>
        <taxon>Bacillati</taxon>
        <taxon>Actinomycetota</taxon>
        <taxon>Actinomycetes</taxon>
        <taxon>Micrococcales</taxon>
        <taxon>Cellulomonadaceae</taxon>
        <taxon>Paraoerskovia</taxon>
    </lineage>
</organism>
<dbReference type="STRING" id="545619.SAMN04489860_0075"/>
<sequence>MGLDVDEVIYPWLATLRTWLHTDRGLPLESMPDPTRYDFSGEWGLGDQATMWEHAIECSEAGVLHSAGDPLPGTAFTS</sequence>
<reference evidence="1 2" key="1">
    <citation type="submission" date="2016-10" db="EMBL/GenBank/DDBJ databases">
        <authorList>
            <person name="de Groot N.N."/>
        </authorList>
    </citation>
    <scope>NUCLEOTIDE SEQUENCE [LARGE SCALE GENOMIC DNA]</scope>
    <source>
        <strain evidence="1 2">DSM 22126</strain>
    </source>
</reference>
<dbReference type="Proteomes" id="UP000185663">
    <property type="component" value="Chromosome I"/>
</dbReference>
<protein>
    <submittedName>
        <fullName evidence="1">Uncharacterized protein</fullName>
    </submittedName>
</protein>
<evidence type="ECO:0000313" key="1">
    <source>
        <dbReference type="EMBL" id="SDR79509.1"/>
    </source>
</evidence>
<evidence type="ECO:0000313" key="2">
    <source>
        <dbReference type="Proteomes" id="UP000185663"/>
    </source>
</evidence>
<accession>A0A1H1M0D4</accession>
<dbReference type="RefSeq" id="WP_083371146.1">
    <property type="nucleotide sequence ID" value="NZ_LT629776.1"/>
</dbReference>